<keyword evidence="2 5" id="KW-0812">Transmembrane</keyword>
<dbReference type="RefSeq" id="WP_009307134.1">
    <property type="nucleotide sequence ID" value="NZ_CP089334.1"/>
</dbReference>
<evidence type="ECO:0000259" key="6">
    <source>
        <dbReference type="Pfam" id="PF01957"/>
    </source>
</evidence>
<comment type="caution">
    <text evidence="7">The sequence shown here is derived from an EMBL/GenBank/DDBJ whole genome shotgun (WGS) entry which is preliminary data.</text>
</comment>
<evidence type="ECO:0000313" key="7">
    <source>
        <dbReference type="EMBL" id="RDB81911.1"/>
    </source>
</evidence>
<proteinExistence type="predicted"/>
<sequence>MSPFVWLAVAAVMAVVEVASFGLITMWFVIGALAAFAANLLGADLLVQIVVFLVVSVVCLVALRPVFVKYRDRGKQEEPTHVGQTAVVVEDVDNEGLTGRVETDNRMTWAARSADGSFIPQGAVVRIVGQESVKLIVERKVS</sequence>
<dbReference type="PANTHER" id="PTHR33507">
    <property type="entry name" value="INNER MEMBRANE PROTEIN YBBJ"/>
    <property type="match status" value="1"/>
</dbReference>
<feature type="domain" description="NfeD-like C-terminal" evidence="6">
    <location>
        <begin position="82"/>
        <end position="139"/>
    </location>
</feature>
<evidence type="ECO:0000256" key="2">
    <source>
        <dbReference type="ARBA" id="ARBA00022692"/>
    </source>
</evidence>
<organism evidence="7 8">
    <name type="scientific">Eggerthella lenta</name>
    <name type="common">Eubacterium lentum</name>
    <dbReference type="NCBI Taxonomy" id="84112"/>
    <lineage>
        <taxon>Bacteria</taxon>
        <taxon>Bacillati</taxon>
        <taxon>Actinomycetota</taxon>
        <taxon>Coriobacteriia</taxon>
        <taxon>Eggerthellales</taxon>
        <taxon>Eggerthellaceae</taxon>
        <taxon>Eggerthella</taxon>
    </lineage>
</organism>
<dbReference type="GO" id="GO:0005886">
    <property type="term" value="C:plasma membrane"/>
    <property type="evidence" value="ECO:0007669"/>
    <property type="project" value="TreeGrafter"/>
</dbReference>
<protein>
    <recommendedName>
        <fullName evidence="6">NfeD-like C-terminal domain-containing protein</fullName>
    </recommendedName>
</protein>
<dbReference type="Pfam" id="PF01957">
    <property type="entry name" value="NfeD"/>
    <property type="match status" value="1"/>
</dbReference>
<reference evidence="7 8" key="1">
    <citation type="journal article" date="2018" name="Elife">
        <title>Discovery and characterization of a prevalent human gut bacterial enzyme sufficient for the inactivation of a family of plant toxins.</title>
        <authorList>
            <person name="Koppel N."/>
            <person name="Bisanz J.E."/>
            <person name="Pandelia M.E."/>
            <person name="Turnbaugh P.J."/>
            <person name="Balskus E.P."/>
        </authorList>
    </citation>
    <scope>NUCLEOTIDE SEQUENCE [LARGE SCALE GENOMIC DNA]</scope>
    <source>
        <strain evidence="7 8">MR1 #12</strain>
    </source>
</reference>
<name>A0A369MXA3_EGGLN</name>
<evidence type="ECO:0000256" key="5">
    <source>
        <dbReference type="SAM" id="Phobius"/>
    </source>
</evidence>
<dbReference type="InterPro" id="IPR002810">
    <property type="entry name" value="NfeD-like_C"/>
</dbReference>
<dbReference type="EMBL" id="PPTX01000001">
    <property type="protein sequence ID" value="RDB81911.1"/>
    <property type="molecule type" value="Genomic_DNA"/>
</dbReference>
<dbReference type="InterPro" id="IPR012340">
    <property type="entry name" value="NA-bd_OB-fold"/>
</dbReference>
<dbReference type="InterPro" id="IPR052165">
    <property type="entry name" value="Membrane_assoc_protease"/>
</dbReference>
<gene>
    <name evidence="7" type="ORF">C1872_00450</name>
</gene>
<evidence type="ECO:0000256" key="1">
    <source>
        <dbReference type="ARBA" id="ARBA00004141"/>
    </source>
</evidence>
<dbReference type="Proteomes" id="UP000253752">
    <property type="component" value="Unassembled WGS sequence"/>
</dbReference>
<dbReference type="AlphaFoldDB" id="A0A369MXA3"/>
<feature type="transmembrane region" description="Helical" evidence="5">
    <location>
        <begin position="7"/>
        <end position="33"/>
    </location>
</feature>
<evidence type="ECO:0000256" key="3">
    <source>
        <dbReference type="ARBA" id="ARBA00022989"/>
    </source>
</evidence>
<evidence type="ECO:0000313" key="8">
    <source>
        <dbReference type="Proteomes" id="UP000253752"/>
    </source>
</evidence>
<feature type="transmembrane region" description="Helical" evidence="5">
    <location>
        <begin position="45"/>
        <end position="67"/>
    </location>
</feature>
<dbReference type="Gene3D" id="2.40.50.140">
    <property type="entry name" value="Nucleic acid-binding proteins"/>
    <property type="match status" value="1"/>
</dbReference>
<evidence type="ECO:0000256" key="4">
    <source>
        <dbReference type="ARBA" id="ARBA00023136"/>
    </source>
</evidence>
<dbReference type="PANTHER" id="PTHR33507:SF3">
    <property type="entry name" value="INNER MEMBRANE PROTEIN YBBJ"/>
    <property type="match status" value="1"/>
</dbReference>
<keyword evidence="4 5" id="KW-0472">Membrane</keyword>
<keyword evidence="3 5" id="KW-1133">Transmembrane helix</keyword>
<accession>A0A369MXA3</accession>
<comment type="subcellular location">
    <subcellularLocation>
        <location evidence="1">Membrane</location>
        <topology evidence="1">Multi-pass membrane protein</topology>
    </subcellularLocation>
</comment>